<sequence>MTAFPEERFPSLGHRTEQALFADRGERPLTLRGVTEADLPELLRVDREAFPEEPYPVFVLRQLCDIHGDRILVLDDGEGLLGYILFVNTSDGHVSWIMSLAVTPHQQGRGLGRRLMVEALRRLRTEHVHQVRLTVEPTNAAAIMLYRSLGFSSDEGVVKDYFGPGEDRLIMTLGM</sequence>
<keyword evidence="2 4" id="KW-0012">Acyltransferase</keyword>
<gene>
    <name evidence="4" type="ORF">R5A26_02050</name>
</gene>
<reference evidence="4 5" key="1">
    <citation type="submission" date="2023-10" db="EMBL/GenBank/DDBJ databases">
        <title>Characterization of rhizosphere-enriched actinobacteria from wheat plants lab-grown on chernevaya soil.</title>
        <authorList>
            <person name="Tikhonova E.N."/>
            <person name="Konopkin A."/>
            <person name="Kravchenko I.K."/>
        </authorList>
    </citation>
    <scope>NUCLEOTIDE SEQUENCE [LARGE SCALE GENOMIC DNA]</scope>
    <source>
        <strain evidence="4 5">RR29</strain>
    </source>
</reference>
<dbReference type="PANTHER" id="PTHR43420">
    <property type="entry name" value="ACETYLTRANSFERASE"/>
    <property type="match status" value="1"/>
</dbReference>
<accession>A0ABU4F2A4</accession>
<dbReference type="GO" id="GO:0016746">
    <property type="term" value="F:acyltransferase activity"/>
    <property type="evidence" value="ECO:0007669"/>
    <property type="project" value="UniProtKB-KW"/>
</dbReference>
<evidence type="ECO:0000313" key="4">
    <source>
        <dbReference type="EMBL" id="MDV7214727.1"/>
    </source>
</evidence>
<keyword evidence="1 4" id="KW-0808">Transferase</keyword>
<protein>
    <submittedName>
        <fullName evidence="4">GNAT family N-acetyltransferase</fullName>
        <ecNumber evidence="4">2.3.1.-</ecNumber>
    </submittedName>
</protein>
<dbReference type="EMBL" id="JAWMAJ010000004">
    <property type="protein sequence ID" value="MDV7214727.1"/>
    <property type="molecule type" value="Genomic_DNA"/>
</dbReference>
<proteinExistence type="predicted"/>
<evidence type="ECO:0000313" key="5">
    <source>
        <dbReference type="Proteomes" id="UP001187346"/>
    </source>
</evidence>
<dbReference type="InterPro" id="IPR016181">
    <property type="entry name" value="Acyl_CoA_acyltransferase"/>
</dbReference>
<evidence type="ECO:0000256" key="1">
    <source>
        <dbReference type="ARBA" id="ARBA00022679"/>
    </source>
</evidence>
<evidence type="ECO:0000259" key="3">
    <source>
        <dbReference type="PROSITE" id="PS51186"/>
    </source>
</evidence>
<dbReference type="PROSITE" id="PS51186">
    <property type="entry name" value="GNAT"/>
    <property type="match status" value="1"/>
</dbReference>
<keyword evidence="5" id="KW-1185">Reference proteome</keyword>
<evidence type="ECO:0000256" key="2">
    <source>
        <dbReference type="ARBA" id="ARBA00023315"/>
    </source>
</evidence>
<dbReference type="CDD" id="cd04301">
    <property type="entry name" value="NAT_SF"/>
    <property type="match status" value="1"/>
</dbReference>
<dbReference type="SUPFAM" id="SSF55729">
    <property type="entry name" value="Acyl-CoA N-acyltransferases (Nat)"/>
    <property type="match status" value="1"/>
</dbReference>
<dbReference type="Proteomes" id="UP001187346">
    <property type="component" value="Unassembled WGS sequence"/>
</dbReference>
<dbReference type="InterPro" id="IPR000182">
    <property type="entry name" value="GNAT_dom"/>
</dbReference>
<name>A0ABU4F2A4_9ACTN</name>
<organism evidence="4 5">
    <name type="scientific">Streptomyces prunicolor</name>
    <dbReference type="NCBI Taxonomy" id="67348"/>
    <lineage>
        <taxon>Bacteria</taxon>
        <taxon>Bacillati</taxon>
        <taxon>Actinomycetota</taxon>
        <taxon>Actinomycetes</taxon>
        <taxon>Kitasatosporales</taxon>
        <taxon>Streptomycetaceae</taxon>
        <taxon>Streptomyces</taxon>
    </lineage>
</organism>
<feature type="domain" description="N-acetyltransferase" evidence="3">
    <location>
        <begin position="29"/>
        <end position="175"/>
    </location>
</feature>
<comment type="caution">
    <text evidence="4">The sequence shown here is derived from an EMBL/GenBank/DDBJ whole genome shotgun (WGS) entry which is preliminary data.</text>
</comment>
<dbReference type="Pfam" id="PF00583">
    <property type="entry name" value="Acetyltransf_1"/>
    <property type="match status" value="1"/>
</dbReference>
<dbReference type="RefSeq" id="WP_317769841.1">
    <property type="nucleotide sequence ID" value="NZ_JAWMAJ010000004.1"/>
</dbReference>
<dbReference type="EC" id="2.3.1.-" evidence="4"/>
<dbReference type="InterPro" id="IPR050680">
    <property type="entry name" value="YpeA/RimI_acetyltransf"/>
</dbReference>
<dbReference type="Gene3D" id="3.40.630.30">
    <property type="match status" value="1"/>
</dbReference>